<reference evidence="2" key="1">
    <citation type="submission" date="2023-03" db="EMBL/GenBank/DDBJ databases">
        <title>Massive genome expansion in bonnet fungi (Mycena s.s.) driven by repeated elements and novel gene families across ecological guilds.</title>
        <authorList>
            <consortium name="Lawrence Berkeley National Laboratory"/>
            <person name="Harder C.B."/>
            <person name="Miyauchi S."/>
            <person name="Viragh M."/>
            <person name="Kuo A."/>
            <person name="Thoen E."/>
            <person name="Andreopoulos B."/>
            <person name="Lu D."/>
            <person name="Skrede I."/>
            <person name="Drula E."/>
            <person name="Henrissat B."/>
            <person name="Morin E."/>
            <person name="Kohler A."/>
            <person name="Barry K."/>
            <person name="LaButti K."/>
            <person name="Morin E."/>
            <person name="Salamov A."/>
            <person name="Lipzen A."/>
            <person name="Mereny Z."/>
            <person name="Hegedus B."/>
            <person name="Baldrian P."/>
            <person name="Stursova M."/>
            <person name="Weitz H."/>
            <person name="Taylor A."/>
            <person name="Grigoriev I.V."/>
            <person name="Nagy L.G."/>
            <person name="Martin F."/>
            <person name="Kauserud H."/>
        </authorList>
    </citation>
    <scope>NUCLEOTIDE SEQUENCE</scope>
    <source>
        <strain evidence="2">CBHHK182m</strain>
    </source>
</reference>
<organism evidence="2 3">
    <name type="scientific">Mycena metata</name>
    <dbReference type="NCBI Taxonomy" id="1033252"/>
    <lineage>
        <taxon>Eukaryota</taxon>
        <taxon>Fungi</taxon>
        <taxon>Dikarya</taxon>
        <taxon>Basidiomycota</taxon>
        <taxon>Agaricomycotina</taxon>
        <taxon>Agaricomycetes</taxon>
        <taxon>Agaricomycetidae</taxon>
        <taxon>Agaricales</taxon>
        <taxon>Marasmiineae</taxon>
        <taxon>Mycenaceae</taxon>
        <taxon>Mycena</taxon>
    </lineage>
</organism>
<feature type="region of interest" description="Disordered" evidence="1">
    <location>
        <begin position="180"/>
        <end position="206"/>
    </location>
</feature>
<accession>A0AAD7H6D7</accession>
<protein>
    <submittedName>
        <fullName evidence="2">Uncharacterized protein</fullName>
    </submittedName>
</protein>
<dbReference type="EMBL" id="JARKIB010000350">
    <property type="protein sequence ID" value="KAJ7713135.1"/>
    <property type="molecule type" value="Genomic_DNA"/>
</dbReference>
<gene>
    <name evidence="2" type="ORF">B0H16DRAFT_1478885</name>
</gene>
<feature type="compositionally biased region" description="Polar residues" evidence="1">
    <location>
        <begin position="66"/>
        <end position="79"/>
    </location>
</feature>
<keyword evidence="3" id="KW-1185">Reference proteome</keyword>
<comment type="caution">
    <text evidence="2">The sequence shown here is derived from an EMBL/GenBank/DDBJ whole genome shotgun (WGS) entry which is preliminary data.</text>
</comment>
<name>A0AAD7H6D7_9AGAR</name>
<sequence length="437" mass="47437">MASVSGKTCRLLAHHVGRVGHGRLISFLTATFIKSIGRIDPGDATPHTAHTPHKAHTTNRVPATPRSLSTANCRPTSSDKSSRCHPAQFNAELKSVMFCRRTNAAKGRKGKVGIGMGGKGVNGIAGGSDRGAREASANSARKPKLQRGARGLYAQAHGIRMRSCAPILRSSSLVASIGIGQPPGADGRTSNSGMPRTWWSRSRTRDTSGLLPSHPDLCDRIQAVVSLQQVAAEKPIQPVPSHSHYTNSSPPRCKMSCFGIECGGGFSHSATGANVERIAILLCVLGRESIANKSWELGDSDYDLWEAFLGRGIDKALDYGLDNILDPAGIRRYYAVTEFVRCSAATDSLILYRHPIHNTYLPAQFRDATFLKVAGDTTGKAWDEEALVLWEKTEHGGNDGREEMRSIKRLQRRANMICSSNEGADTLEFNNIFRYTD</sequence>
<evidence type="ECO:0000313" key="3">
    <source>
        <dbReference type="Proteomes" id="UP001215598"/>
    </source>
</evidence>
<dbReference type="AlphaFoldDB" id="A0AAD7H6D7"/>
<proteinExistence type="predicted"/>
<evidence type="ECO:0000313" key="2">
    <source>
        <dbReference type="EMBL" id="KAJ7713135.1"/>
    </source>
</evidence>
<feature type="region of interest" description="Disordered" evidence="1">
    <location>
        <begin position="43"/>
        <end position="84"/>
    </location>
</feature>
<evidence type="ECO:0000256" key="1">
    <source>
        <dbReference type="SAM" id="MobiDB-lite"/>
    </source>
</evidence>
<feature type="region of interest" description="Disordered" evidence="1">
    <location>
        <begin position="125"/>
        <end position="149"/>
    </location>
</feature>
<dbReference type="Proteomes" id="UP001215598">
    <property type="component" value="Unassembled WGS sequence"/>
</dbReference>